<comment type="subcellular location">
    <subcellularLocation>
        <location evidence="1">Nucleus</location>
    </subcellularLocation>
</comment>
<protein>
    <recommendedName>
        <fullName evidence="4">C2H2-type domain-containing protein</fullName>
    </recommendedName>
</protein>
<feature type="domain" description="C2H2-type" evidence="4">
    <location>
        <begin position="65"/>
        <end position="95"/>
    </location>
</feature>
<dbReference type="PANTHER" id="PTHR13948">
    <property type="entry name" value="RNA-BINDING PROTEIN"/>
    <property type="match status" value="1"/>
</dbReference>
<dbReference type="InterPro" id="IPR055494">
    <property type="entry name" value="DUF7066"/>
</dbReference>
<gene>
    <name evidence="5" type="ORF">JD844_012491</name>
</gene>
<accession>A0ABQ7TLD5</accession>
<sequence>MNLFFFKGTLSERQQIMTEVTKNGDDDSPLKHGLVVAYNGDSDNEEDFLERLESEEEKLTDWKRLACLLCRRQFPNKEALVRHQQLSDLHKQNMDIYWSSRLSEQELKALEMREREMKYRDRAAERREKYGIPEPPEPKRKKVFDAGTVYVFER</sequence>
<evidence type="ECO:0000256" key="1">
    <source>
        <dbReference type="ARBA" id="ARBA00004123"/>
    </source>
</evidence>
<dbReference type="PROSITE" id="PS50157">
    <property type="entry name" value="ZINC_FINGER_C2H2_2"/>
    <property type="match status" value="1"/>
</dbReference>
<keyword evidence="3" id="KW-0479">Metal-binding</keyword>
<evidence type="ECO:0000313" key="5">
    <source>
        <dbReference type="EMBL" id="KAH0629978.1"/>
    </source>
</evidence>
<dbReference type="EMBL" id="JAIPUX010000439">
    <property type="protein sequence ID" value="KAH0629978.1"/>
    <property type="molecule type" value="Genomic_DNA"/>
</dbReference>
<dbReference type="InterPro" id="IPR013087">
    <property type="entry name" value="Znf_C2H2_type"/>
</dbReference>
<organism evidence="5 6">
    <name type="scientific">Phrynosoma platyrhinos</name>
    <name type="common">Desert horned lizard</name>
    <dbReference type="NCBI Taxonomy" id="52577"/>
    <lineage>
        <taxon>Eukaryota</taxon>
        <taxon>Metazoa</taxon>
        <taxon>Chordata</taxon>
        <taxon>Craniata</taxon>
        <taxon>Vertebrata</taxon>
        <taxon>Euteleostomi</taxon>
        <taxon>Lepidosauria</taxon>
        <taxon>Squamata</taxon>
        <taxon>Bifurcata</taxon>
        <taxon>Unidentata</taxon>
        <taxon>Episquamata</taxon>
        <taxon>Toxicofera</taxon>
        <taxon>Iguania</taxon>
        <taxon>Phrynosomatidae</taxon>
        <taxon>Phrynosomatinae</taxon>
        <taxon>Phrynosoma</taxon>
    </lineage>
</organism>
<evidence type="ECO:0000313" key="6">
    <source>
        <dbReference type="Proteomes" id="UP000826234"/>
    </source>
</evidence>
<comment type="caution">
    <text evidence="5">The sequence shown here is derived from an EMBL/GenBank/DDBJ whole genome shotgun (WGS) entry which is preliminary data.</text>
</comment>
<proteinExistence type="predicted"/>
<evidence type="ECO:0000259" key="4">
    <source>
        <dbReference type="PROSITE" id="PS50157"/>
    </source>
</evidence>
<dbReference type="Proteomes" id="UP000826234">
    <property type="component" value="Unassembled WGS sequence"/>
</dbReference>
<dbReference type="PANTHER" id="PTHR13948:SF21">
    <property type="entry name" value="RNA-BINDING PROTEIN 5"/>
    <property type="match status" value="1"/>
</dbReference>
<keyword evidence="3" id="KW-0863">Zinc-finger</keyword>
<dbReference type="Gene3D" id="3.30.160.60">
    <property type="entry name" value="Classic Zinc Finger"/>
    <property type="match status" value="1"/>
</dbReference>
<evidence type="ECO:0000256" key="3">
    <source>
        <dbReference type="PROSITE-ProRule" id="PRU00042"/>
    </source>
</evidence>
<reference evidence="5 6" key="1">
    <citation type="journal article" date="2022" name="Gigascience">
        <title>A chromosome-level genome assembly and annotation of the desert horned lizard, Phrynosoma platyrhinos, provides insight into chromosomal rearrangements among reptiles.</title>
        <authorList>
            <person name="Koochekian N."/>
            <person name="Ascanio A."/>
            <person name="Farleigh K."/>
            <person name="Card D.C."/>
            <person name="Schield D.R."/>
            <person name="Castoe T.A."/>
            <person name="Jezkova T."/>
        </authorList>
    </citation>
    <scope>NUCLEOTIDE SEQUENCE [LARGE SCALE GENOMIC DNA]</scope>
    <source>
        <strain evidence="5">NK-2021</strain>
    </source>
</reference>
<evidence type="ECO:0000256" key="2">
    <source>
        <dbReference type="ARBA" id="ARBA00023242"/>
    </source>
</evidence>
<dbReference type="Pfam" id="PF23217">
    <property type="entry name" value="DUF7066"/>
    <property type="match status" value="1"/>
</dbReference>
<name>A0ABQ7TLD5_PHRPL</name>
<keyword evidence="6" id="KW-1185">Reference proteome</keyword>
<keyword evidence="2" id="KW-0539">Nucleus</keyword>
<keyword evidence="3" id="KW-0862">Zinc</keyword>